<reference evidence="1 2" key="1">
    <citation type="journal article" date="2024" name="Ann. Entomol. Soc. Am.">
        <title>Genomic analyses of the southern and eastern yellowjacket wasps (Hymenoptera: Vespidae) reveal evolutionary signatures of social life.</title>
        <authorList>
            <person name="Catto M.A."/>
            <person name="Caine P.B."/>
            <person name="Orr S.E."/>
            <person name="Hunt B.G."/>
            <person name="Goodisman M.A.D."/>
        </authorList>
    </citation>
    <scope>NUCLEOTIDE SEQUENCE [LARGE SCALE GENOMIC DNA]</scope>
    <source>
        <strain evidence="1">233</strain>
        <tissue evidence="1">Head and thorax</tissue>
    </source>
</reference>
<sequence>MNKYDFSSLLTLGLFIICPDNKYRQDIYDISMNDIITESKCGTNHIWHLCGIPLVGRSCAL</sequence>
<evidence type="ECO:0000313" key="1">
    <source>
        <dbReference type="EMBL" id="KAL2731983.1"/>
    </source>
</evidence>
<organism evidence="1 2">
    <name type="scientific">Vespula squamosa</name>
    <name type="common">Southern yellow jacket</name>
    <name type="synonym">Wasp</name>
    <dbReference type="NCBI Taxonomy" id="30214"/>
    <lineage>
        <taxon>Eukaryota</taxon>
        <taxon>Metazoa</taxon>
        <taxon>Ecdysozoa</taxon>
        <taxon>Arthropoda</taxon>
        <taxon>Hexapoda</taxon>
        <taxon>Insecta</taxon>
        <taxon>Pterygota</taxon>
        <taxon>Neoptera</taxon>
        <taxon>Endopterygota</taxon>
        <taxon>Hymenoptera</taxon>
        <taxon>Apocrita</taxon>
        <taxon>Aculeata</taxon>
        <taxon>Vespoidea</taxon>
        <taxon>Vespidae</taxon>
        <taxon>Vespinae</taxon>
        <taxon>Vespula</taxon>
    </lineage>
</organism>
<dbReference type="EMBL" id="JAUDFV010000102">
    <property type="protein sequence ID" value="KAL2731983.1"/>
    <property type="molecule type" value="Genomic_DNA"/>
</dbReference>
<keyword evidence="2" id="KW-1185">Reference proteome</keyword>
<comment type="caution">
    <text evidence="1">The sequence shown here is derived from an EMBL/GenBank/DDBJ whole genome shotgun (WGS) entry which is preliminary data.</text>
</comment>
<proteinExistence type="predicted"/>
<accession>A0ABD2BGV1</accession>
<protein>
    <submittedName>
        <fullName evidence="1">Uncharacterized protein</fullName>
    </submittedName>
</protein>
<evidence type="ECO:0000313" key="2">
    <source>
        <dbReference type="Proteomes" id="UP001607302"/>
    </source>
</evidence>
<name>A0ABD2BGV1_VESSQ</name>
<gene>
    <name evidence="1" type="ORF">V1478_004671</name>
</gene>
<dbReference type="AlphaFoldDB" id="A0ABD2BGV1"/>
<dbReference type="Proteomes" id="UP001607302">
    <property type="component" value="Unassembled WGS sequence"/>
</dbReference>